<evidence type="ECO:0000313" key="2">
    <source>
        <dbReference type="Proteomes" id="UP000005237"/>
    </source>
</evidence>
<reference evidence="1" key="2">
    <citation type="submission" date="2022-06" db="UniProtKB">
        <authorList>
            <consortium name="EnsemblMetazoa"/>
        </authorList>
    </citation>
    <scope>IDENTIFICATION</scope>
    <source>
        <strain evidence="1">DF5081</strain>
    </source>
</reference>
<proteinExistence type="predicted"/>
<keyword evidence="2" id="KW-1185">Reference proteome</keyword>
<accession>A0A8R1ECJ5</accession>
<evidence type="ECO:0000313" key="1">
    <source>
        <dbReference type="EnsemblMetazoa" id="CJA30919a.1"/>
    </source>
</evidence>
<name>A0A8R1ECJ5_CAEJA</name>
<protein>
    <submittedName>
        <fullName evidence="1">Uncharacterized protein</fullName>
    </submittedName>
</protein>
<organism evidence="1 2">
    <name type="scientific">Caenorhabditis japonica</name>
    <dbReference type="NCBI Taxonomy" id="281687"/>
    <lineage>
        <taxon>Eukaryota</taxon>
        <taxon>Metazoa</taxon>
        <taxon>Ecdysozoa</taxon>
        <taxon>Nematoda</taxon>
        <taxon>Chromadorea</taxon>
        <taxon>Rhabditida</taxon>
        <taxon>Rhabditina</taxon>
        <taxon>Rhabditomorpha</taxon>
        <taxon>Rhabditoidea</taxon>
        <taxon>Rhabditidae</taxon>
        <taxon>Peloderinae</taxon>
        <taxon>Caenorhabditis</taxon>
    </lineage>
</organism>
<reference evidence="2" key="1">
    <citation type="submission" date="2010-08" db="EMBL/GenBank/DDBJ databases">
        <authorList>
            <consortium name="Caenorhabditis japonica Sequencing Consortium"/>
            <person name="Wilson R.K."/>
        </authorList>
    </citation>
    <scope>NUCLEOTIDE SEQUENCE [LARGE SCALE GENOMIC DNA]</scope>
    <source>
        <strain evidence="2">DF5081</strain>
    </source>
</reference>
<dbReference type="EnsemblMetazoa" id="CJA30919a.1">
    <property type="protein sequence ID" value="CJA30919a.1"/>
    <property type="gene ID" value="WBGene00206766"/>
</dbReference>
<dbReference type="Proteomes" id="UP000005237">
    <property type="component" value="Unassembled WGS sequence"/>
</dbReference>
<dbReference type="AlphaFoldDB" id="A0A8R1ECJ5"/>
<sequence length="81" mass="9212">MDKKREEEEGKKLRGLDYPSVWIWMDELGVVGGIKKRILAIGIDRSIRVPKNDTIIHAAYSISRSERGSDDAFLDRPEVAL</sequence>